<dbReference type="InterPro" id="IPR036803">
    <property type="entry name" value="Porphobilinogen_deaminase_C_sf"/>
</dbReference>
<dbReference type="KEGG" id="dqu:106741826"/>
<dbReference type="GO" id="GO:0006782">
    <property type="term" value="P:protoporphyrinogen IX biosynthetic process"/>
    <property type="evidence" value="ECO:0007669"/>
    <property type="project" value="UniProtKB-UniPathway"/>
</dbReference>
<dbReference type="Gene3D" id="3.40.190.10">
    <property type="entry name" value="Periplasmic binding protein-like II"/>
    <property type="match status" value="2"/>
</dbReference>
<evidence type="ECO:0000313" key="10">
    <source>
        <dbReference type="Proteomes" id="UP000515204"/>
    </source>
</evidence>
<dbReference type="GO" id="GO:0005737">
    <property type="term" value="C:cytoplasm"/>
    <property type="evidence" value="ECO:0007669"/>
    <property type="project" value="TreeGrafter"/>
</dbReference>
<dbReference type="AlphaFoldDB" id="A0A6P3WUB7"/>
<dbReference type="CDD" id="cd13645">
    <property type="entry name" value="PBP2_HuPBGD_like"/>
    <property type="match status" value="1"/>
</dbReference>
<dbReference type="SUPFAM" id="SSF53850">
    <property type="entry name" value="Periplasmic binding protein-like II"/>
    <property type="match status" value="1"/>
</dbReference>
<evidence type="ECO:0000259" key="8">
    <source>
        <dbReference type="Pfam" id="PF01379"/>
    </source>
</evidence>
<dbReference type="InterPro" id="IPR022419">
    <property type="entry name" value="Porphobilin_deaminase_cofac_BS"/>
</dbReference>
<dbReference type="Pfam" id="PF03900">
    <property type="entry name" value="Porphobil_deamC"/>
    <property type="match status" value="1"/>
</dbReference>
<evidence type="ECO:0000259" key="9">
    <source>
        <dbReference type="Pfam" id="PF03900"/>
    </source>
</evidence>
<dbReference type="GeneID" id="106741826"/>
<accession>A0A6P3WUB7</accession>
<evidence type="ECO:0000256" key="6">
    <source>
        <dbReference type="ARBA" id="ARBA00023244"/>
    </source>
</evidence>
<evidence type="ECO:0000256" key="5">
    <source>
        <dbReference type="ARBA" id="ARBA00022679"/>
    </source>
</evidence>
<feature type="domain" description="Porphobilinogen deaminase N-terminal" evidence="8">
    <location>
        <begin position="16"/>
        <end position="228"/>
    </location>
</feature>
<dbReference type="OrthoDB" id="564646at2759"/>
<gene>
    <name evidence="11" type="primary">LOC106741826</name>
</gene>
<organism evidence="10 11">
    <name type="scientific">Dinoponera quadriceps</name>
    <name type="common">South American ant</name>
    <dbReference type="NCBI Taxonomy" id="609295"/>
    <lineage>
        <taxon>Eukaryota</taxon>
        <taxon>Metazoa</taxon>
        <taxon>Ecdysozoa</taxon>
        <taxon>Arthropoda</taxon>
        <taxon>Hexapoda</taxon>
        <taxon>Insecta</taxon>
        <taxon>Pterygota</taxon>
        <taxon>Neoptera</taxon>
        <taxon>Endopterygota</taxon>
        <taxon>Hymenoptera</taxon>
        <taxon>Apocrita</taxon>
        <taxon>Aculeata</taxon>
        <taxon>Formicoidea</taxon>
        <taxon>Formicidae</taxon>
        <taxon>Ponerinae</taxon>
        <taxon>Ponerini</taxon>
        <taxon>Dinoponera</taxon>
    </lineage>
</organism>
<keyword evidence="5" id="KW-0808">Transferase</keyword>
<evidence type="ECO:0000256" key="7">
    <source>
        <dbReference type="ARBA" id="ARBA00033064"/>
    </source>
</evidence>
<dbReference type="PROSITE" id="PS00533">
    <property type="entry name" value="PORPHOBILINOGEN_DEAM"/>
    <property type="match status" value="1"/>
</dbReference>
<evidence type="ECO:0000256" key="4">
    <source>
        <dbReference type="ARBA" id="ARBA00012655"/>
    </source>
</evidence>
<comment type="pathway">
    <text evidence="2">Porphyrin-containing compound metabolism; protoporphyrin-IX biosynthesis; coproporphyrinogen-III from 5-aminolevulinate: step 2/4.</text>
</comment>
<dbReference type="FunFam" id="3.40.190.10:FF:000260">
    <property type="entry name" value="Porphobilinogen deaminase"/>
    <property type="match status" value="1"/>
</dbReference>
<evidence type="ECO:0000256" key="2">
    <source>
        <dbReference type="ARBA" id="ARBA00004735"/>
    </source>
</evidence>
<dbReference type="Gene3D" id="3.30.160.40">
    <property type="entry name" value="Porphobilinogen deaminase, C-terminal domain"/>
    <property type="match status" value="1"/>
</dbReference>
<dbReference type="SUPFAM" id="SSF54782">
    <property type="entry name" value="Porphobilinogen deaminase (hydroxymethylbilane synthase), C-terminal domain"/>
    <property type="match status" value="1"/>
</dbReference>
<reference evidence="11" key="1">
    <citation type="submission" date="2025-08" db="UniProtKB">
        <authorList>
            <consortium name="RefSeq"/>
        </authorList>
    </citation>
    <scope>IDENTIFICATION</scope>
</reference>
<keyword evidence="10" id="KW-1185">Reference proteome</keyword>
<name>A0A6P3WUB7_DINQU</name>
<dbReference type="FunFam" id="3.40.190.10:FF:000005">
    <property type="entry name" value="Porphobilinogen deaminase"/>
    <property type="match status" value="1"/>
</dbReference>
<dbReference type="HAMAP" id="MF_00260">
    <property type="entry name" value="Porphobil_deam"/>
    <property type="match status" value="1"/>
</dbReference>
<dbReference type="PRINTS" id="PR00151">
    <property type="entry name" value="PORPHBDMNASE"/>
</dbReference>
<dbReference type="PANTHER" id="PTHR11557">
    <property type="entry name" value="PORPHOBILINOGEN DEAMINASE"/>
    <property type="match status" value="1"/>
</dbReference>
<dbReference type="Proteomes" id="UP000515204">
    <property type="component" value="Unplaced"/>
</dbReference>
<comment type="similarity">
    <text evidence="3">Belongs to the HMBS family.</text>
</comment>
<dbReference type="GO" id="GO:0004418">
    <property type="term" value="F:hydroxymethylbilane synthase activity"/>
    <property type="evidence" value="ECO:0007669"/>
    <property type="project" value="UniProtKB-EC"/>
</dbReference>
<keyword evidence="6" id="KW-0627">Porphyrin biosynthesis</keyword>
<dbReference type="RefSeq" id="XP_014469691.1">
    <property type="nucleotide sequence ID" value="XM_014614205.1"/>
</dbReference>
<comment type="cofactor">
    <cofactor evidence="1">
        <name>dipyrromethane</name>
        <dbReference type="ChEBI" id="CHEBI:60342"/>
    </cofactor>
</comment>
<evidence type="ECO:0000256" key="1">
    <source>
        <dbReference type="ARBA" id="ARBA00001916"/>
    </source>
</evidence>
<sequence length="363" mass="40060">MSGNVTMNSEEKCDVIRVGSRKSELALIQTKHVIQCLKEYYPKKEFEIVTMFTKGDKILDKSLPKIGEKSLFTEELEQALEQGSLDFVVHSLKDLPTILPAGMALGVLLKREDPRDAVVMSKKFKDKKLSTLPKGSVIGTSSLRRSAQLARNMPHLKVENVRGNLNTRLSKLDDKKSPYAAIILAAAGLKRMGWEDRISQILEPDEILYAVGQGALGVECRESDWKMRSLLEPLYDMETTLRCVCERSFLKTLGGGCSAPVAVSSSLQGEKLTITGAVWSLDGQTLITDTRNGKLHLPKDDGEPPRKCPYQEPRLYCGIVPGRMSALSLLGAEQLGKDLAKSLIEKNAVDIMLEARNAISNSK</sequence>
<evidence type="ECO:0000313" key="11">
    <source>
        <dbReference type="RefSeq" id="XP_014469691.1"/>
    </source>
</evidence>
<evidence type="ECO:0000256" key="3">
    <source>
        <dbReference type="ARBA" id="ARBA00005638"/>
    </source>
</evidence>
<protein>
    <recommendedName>
        <fullName evidence="4">hydroxymethylbilane synthase</fullName>
        <ecNumber evidence="4">2.5.1.61</ecNumber>
    </recommendedName>
    <alternativeName>
        <fullName evidence="7">Hydroxymethylbilane synthase</fullName>
    </alternativeName>
</protein>
<dbReference type="InterPro" id="IPR022418">
    <property type="entry name" value="Porphobilinogen_deaminase_C"/>
</dbReference>
<feature type="domain" description="Porphobilinogen deaminase C-terminal" evidence="9">
    <location>
        <begin position="241"/>
        <end position="302"/>
    </location>
</feature>
<dbReference type="InterPro" id="IPR000860">
    <property type="entry name" value="HemC"/>
</dbReference>
<dbReference type="EC" id="2.5.1.61" evidence="4"/>
<proteinExistence type="inferred from homology"/>
<dbReference type="PIRSF" id="PIRSF001438">
    <property type="entry name" value="4pyrrol_synth_OHMeBilane_synth"/>
    <property type="match status" value="1"/>
</dbReference>
<dbReference type="InterPro" id="IPR022417">
    <property type="entry name" value="Porphobilin_deaminase_N"/>
</dbReference>
<dbReference type="NCBIfam" id="TIGR00212">
    <property type="entry name" value="hemC"/>
    <property type="match status" value="1"/>
</dbReference>
<dbReference type="Pfam" id="PF01379">
    <property type="entry name" value="Porphobil_deam"/>
    <property type="match status" value="1"/>
</dbReference>
<dbReference type="PANTHER" id="PTHR11557:SF0">
    <property type="entry name" value="PORPHOBILINOGEN DEAMINASE"/>
    <property type="match status" value="1"/>
</dbReference>
<dbReference type="UniPathway" id="UPA00251">
    <property type="reaction ID" value="UER00319"/>
</dbReference>